<sequence length="224" mass="25343">MLILEFHPRGLLVKGETYAARECLKALEGRWDSSLKAWVYEHRRKREVLEKLTQLGLELQDHAQAALVLVPSTAAPGPILQGETFYVKHLLHRLGGTWDAQLRGWVFENSSGASLVKALKRMPEISIDSTILPVEAPRRRLAGKQPAKAIKVSVTSAKNVSKVDAKGDGVIHSDRSQRWCKEVQCAKSKRPLETTTLTRRQQVRETKEQVIETRTVVLKRVRRK</sequence>
<keyword evidence="2" id="KW-1185">Reference proteome</keyword>
<protein>
    <submittedName>
        <fullName evidence="1">Uncharacterized protein</fullName>
    </submittedName>
</protein>
<dbReference type="EMBL" id="CAXAMM010041684">
    <property type="protein sequence ID" value="CAK9100697.1"/>
    <property type="molecule type" value="Genomic_DNA"/>
</dbReference>
<organism evidence="1 2">
    <name type="scientific">Durusdinium trenchii</name>
    <dbReference type="NCBI Taxonomy" id="1381693"/>
    <lineage>
        <taxon>Eukaryota</taxon>
        <taxon>Sar</taxon>
        <taxon>Alveolata</taxon>
        <taxon>Dinophyceae</taxon>
        <taxon>Suessiales</taxon>
        <taxon>Symbiodiniaceae</taxon>
        <taxon>Durusdinium</taxon>
    </lineage>
</organism>
<comment type="caution">
    <text evidence="1">The sequence shown here is derived from an EMBL/GenBank/DDBJ whole genome shotgun (WGS) entry which is preliminary data.</text>
</comment>
<evidence type="ECO:0000313" key="2">
    <source>
        <dbReference type="Proteomes" id="UP001642464"/>
    </source>
</evidence>
<proteinExistence type="predicted"/>
<reference evidence="1 2" key="1">
    <citation type="submission" date="2024-02" db="EMBL/GenBank/DDBJ databases">
        <authorList>
            <person name="Chen Y."/>
            <person name="Shah S."/>
            <person name="Dougan E. K."/>
            <person name="Thang M."/>
            <person name="Chan C."/>
        </authorList>
    </citation>
    <scope>NUCLEOTIDE SEQUENCE [LARGE SCALE GENOMIC DNA]</scope>
</reference>
<dbReference type="Proteomes" id="UP001642464">
    <property type="component" value="Unassembled WGS sequence"/>
</dbReference>
<name>A0ABP0RJC1_9DINO</name>
<accession>A0ABP0RJC1</accession>
<evidence type="ECO:0000313" key="1">
    <source>
        <dbReference type="EMBL" id="CAK9100697.1"/>
    </source>
</evidence>
<gene>
    <name evidence="1" type="ORF">SCF082_LOCUS47103</name>
</gene>